<dbReference type="Gene3D" id="1.20.120.980">
    <property type="entry name" value="Serine carboxypeptidase S28, SKS domain"/>
    <property type="match status" value="1"/>
</dbReference>
<sequence>DLENVGAAPYYILKPVLERCTAMQLYRIEDYNPQFVVDTDELWKLHCHKDFKGAQPDEFESWRELYIRKYDEREAKLKSVRTNITASIAKSQPVRTAKLAYVDSAAKPPREVRRQQLKYGTAGPTTGERMKRIDKFATAMDPIAINREKREEKSPNFWKIREIVERAKQQRYEEEFYLSPSPVKVEYLEQPLDHFDAFQEGTYKQRIYLNEEFWSPGGPVFLYIGGEGTLKNSSVSKGHHYEMAKVHHALLIGAEHRFYGDSLNDDGLQLENLHYLSSQQALADLADVHSYISTKYSLPLNTTWICFGGSYPGALSAWFRLKYPHLVYGAIASSAPVKAETNFEGYNNVVSKSLSDPTVGGDGECLQQVSQAFIQIDGLIKLEKFEMLEKDFKSCGSISDPKDSMVFVSNLAGNIQGVVQYNNEAKGINIQKVCGTMITSSDPYKNMMALNQMFMKMMNVTCVDNSYSTFVKSMSDTTVNRTAVGAGIRSWTWQTCTQFGYYQTCDDKTDCPFSRLLTLESNLVLCQDIYKIPTTKIDDFVEFTNSYYGAEHPRGTRIVFVNGSIDPWHWLSVLEDESDTELAVFIKGTAHCADMGSTKKDDPESLTEGRKVNCIGNDYLQVIVQKLAGIVFPINNDVKGRKPFDIWVKGQGHTVRKIDFKYM</sequence>
<keyword evidence="2" id="KW-0645">Protease</keyword>
<dbReference type="InterPro" id="IPR008758">
    <property type="entry name" value="Peptidase_S28"/>
</dbReference>
<keyword evidence="4" id="KW-0378">Hydrolase</keyword>
<dbReference type="SUPFAM" id="SSF53474">
    <property type="entry name" value="alpha/beta-Hydrolases"/>
    <property type="match status" value="1"/>
</dbReference>
<dbReference type="PANTHER" id="PTHR11010:SF11">
    <property type="entry name" value="THYMUS-SPECIFIC SERINE PROTEASE"/>
    <property type="match status" value="1"/>
</dbReference>
<evidence type="ECO:0000256" key="4">
    <source>
        <dbReference type="ARBA" id="ARBA00022801"/>
    </source>
</evidence>
<proteinExistence type="inferred from homology"/>
<dbReference type="GO" id="GO:0070449">
    <property type="term" value="C:elongin complex"/>
    <property type="evidence" value="ECO:0007669"/>
    <property type="project" value="InterPro"/>
</dbReference>
<dbReference type="GO" id="GO:0005764">
    <property type="term" value="C:lysosome"/>
    <property type="evidence" value="ECO:0007669"/>
    <property type="project" value="TreeGrafter"/>
</dbReference>
<protein>
    <recommendedName>
        <fullName evidence="8">Thymus-specific serine protease</fullName>
    </recommendedName>
</protein>
<dbReference type="PANTHER" id="PTHR11010">
    <property type="entry name" value="PROTEASE S28 PRO-X CARBOXYPEPTIDASE-RELATED"/>
    <property type="match status" value="1"/>
</dbReference>
<evidence type="ECO:0000256" key="3">
    <source>
        <dbReference type="ARBA" id="ARBA00022729"/>
    </source>
</evidence>
<keyword evidence="5" id="KW-0325">Glycoprotein</keyword>
<name>A0AA88XTR7_PINIB</name>
<dbReference type="GO" id="GO:0006368">
    <property type="term" value="P:transcription elongation by RNA polymerase II"/>
    <property type="evidence" value="ECO:0007669"/>
    <property type="project" value="InterPro"/>
</dbReference>
<evidence type="ECO:0008006" key="8">
    <source>
        <dbReference type="Google" id="ProtNLM"/>
    </source>
</evidence>
<dbReference type="InterPro" id="IPR010684">
    <property type="entry name" value="RNA_pol_II_trans_fac_SIII_A"/>
</dbReference>
<dbReference type="Gene3D" id="3.40.50.1820">
    <property type="entry name" value="alpha/beta hydrolase"/>
    <property type="match status" value="1"/>
</dbReference>
<evidence type="ECO:0000256" key="1">
    <source>
        <dbReference type="ARBA" id="ARBA00011079"/>
    </source>
</evidence>
<evidence type="ECO:0000313" key="6">
    <source>
        <dbReference type="EMBL" id="KAK3088562.1"/>
    </source>
</evidence>
<dbReference type="Proteomes" id="UP001186944">
    <property type="component" value="Unassembled WGS sequence"/>
</dbReference>
<dbReference type="Gene3D" id="6.10.250.3180">
    <property type="match status" value="1"/>
</dbReference>
<dbReference type="AlphaFoldDB" id="A0AA88XTR7"/>
<organism evidence="6 7">
    <name type="scientific">Pinctada imbricata</name>
    <name type="common">Atlantic pearl-oyster</name>
    <name type="synonym">Pinctada martensii</name>
    <dbReference type="NCBI Taxonomy" id="66713"/>
    <lineage>
        <taxon>Eukaryota</taxon>
        <taxon>Metazoa</taxon>
        <taxon>Spiralia</taxon>
        <taxon>Lophotrochozoa</taxon>
        <taxon>Mollusca</taxon>
        <taxon>Bivalvia</taxon>
        <taxon>Autobranchia</taxon>
        <taxon>Pteriomorphia</taxon>
        <taxon>Pterioida</taxon>
        <taxon>Pterioidea</taxon>
        <taxon>Pteriidae</taxon>
        <taxon>Pinctada</taxon>
    </lineage>
</organism>
<comment type="similarity">
    <text evidence="1">Belongs to the peptidase S28 family.</text>
</comment>
<comment type="caution">
    <text evidence="6">The sequence shown here is derived from an EMBL/GenBank/DDBJ whole genome shotgun (WGS) entry which is preliminary data.</text>
</comment>
<dbReference type="GO" id="GO:0008239">
    <property type="term" value="F:dipeptidyl-peptidase activity"/>
    <property type="evidence" value="ECO:0007669"/>
    <property type="project" value="TreeGrafter"/>
</dbReference>
<dbReference type="Pfam" id="PF05577">
    <property type="entry name" value="Peptidase_S28"/>
    <property type="match status" value="1"/>
</dbReference>
<evidence type="ECO:0000256" key="2">
    <source>
        <dbReference type="ARBA" id="ARBA00022670"/>
    </source>
</evidence>
<dbReference type="Pfam" id="PF06881">
    <property type="entry name" value="Elongin_A"/>
    <property type="match status" value="1"/>
</dbReference>
<evidence type="ECO:0000256" key="5">
    <source>
        <dbReference type="ARBA" id="ARBA00023180"/>
    </source>
</evidence>
<gene>
    <name evidence="6" type="ORF">FSP39_020669</name>
</gene>
<dbReference type="GO" id="GO:0006508">
    <property type="term" value="P:proteolysis"/>
    <property type="evidence" value="ECO:0007669"/>
    <property type="project" value="UniProtKB-KW"/>
</dbReference>
<accession>A0AA88XTR7</accession>
<dbReference type="InterPro" id="IPR029058">
    <property type="entry name" value="AB_hydrolase_fold"/>
</dbReference>
<dbReference type="EMBL" id="VSWD01000011">
    <property type="protein sequence ID" value="KAK3088562.1"/>
    <property type="molecule type" value="Genomic_DNA"/>
</dbReference>
<keyword evidence="7" id="KW-1185">Reference proteome</keyword>
<keyword evidence="3" id="KW-0732">Signal</keyword>
<dbReference type="GO" id="GO:0005768">
    <property type="term" value="C:endosome"/>
    <property type="evidence" value="ECO:0007669"/>
    <property type="project" value="TreeGrafter"/>
</dbReference>
<dbReference type="InterPro" id="IPR042269">
    <property type="entry name" value="Ser_carbopepase_S28_SKS"/>
</dbReference>
<dbReference type="GO" id="GO:0070008">
    <property type="term" value="F:serine-type exopeptidase activity"/>
    <property type="evidence" value="ECO:0007669"/>
    <property type="project" value="InterPro"/>
</dbReference>
<feature type="non-terminal residue" evidence="6">
    <location>
        <position position="1"/>
    </location>
</feature>
<reference evidence="6" key="1">
    <citation type="submission" date="2019-08" db="EMBL/GenBank/DDBJ databases">
        <title>The improved chromosome-level genome for the pearl oyster Pinctada fucata martensii using PacBio sequencing and Hi-C.</title>
        <authorList>
            <person name="Zheng Z."/>
        </authorList>
    </citation>
    <scope>NUCLEOTIDE SEQUENCE</scope>
    <source>
        <strain evidence="6">ZZ-2019</strain>
        <tissue evidence="6">Adductor muscle</tissue>
    </source>
</reference>
<evidence type="ECO:0000313" key="7">
    <source>
        <dbReference type="Proteomes" id="UP001186944"/>
    </source>
</evidence>